<comment type="caution">
    <text evidence="1">The sequence shown here is derived from an EMBL/GenBank/DDBJ whole genome shotgun (WGS) entry which is preliminary data.</text>
</comment>
<evidence type="ECO:0000313" key="2">
    <source>
        <dbReference type="Proteomes" id="UP000317010"/>
    </source>
</evidence>
<name>A0A562TUF5_9SPHI</name>
<sequence>MKIFKNPVSRRIAPEGNKKTVRNICIAVIVTLFFSCCDIRKVPIGYMKNNMNHDIIAANWFKDMNDSLLYNDRIYMGYYIQPKLTETMATGYGGLFGQPDSVKAYIYVFNPDSIDKYRNLKIQKGIFKNSLLKKIEIQVKEPLDTIYINSK</sequence>
<evidence type="ECO:0000313" key="1">
    <source>
        <dbReference type="EMBL" id="TWI97177.1"/>
    </source>
</evidence>
<accession>A0A562TUF5</accession>
<keyword evidence="2" id="KW-1185">Reference proteome</keyword>
<protein>
    <submittedName>
        <fullName evidence="1">Uncharacterized protein</fullName>
    </submittedName>
</protein>
<dbReference type="AlphaFoldDB" id="A0A562TUF5"/>
<reference evidence="1 2" key="1">
    <citation type="submission" date="2019-07" db="EMBL/GenBank/DDBJ databases">
        <title>Genomic Encyclopedia of Archaeal and Bacterial Type Strains, Phase II (KMG-II): from individual species to whole genera.</title>
        <authorList>
            <person name="Goeker M."/>
        </authorList>
    </citation>
    <scope>NUCLEOTIDE SEQUENCE [LARGE SCALE GENOMIC DNA]</scope>
    <source>
        <strain evidence="1 2">ATCC BAA-1854</strain>
    </source>
</reference>
<organism evidence="1 2">
    <name type="scientific">Mucilaginibacter frigoritolerans</name>
    <dbReference type="NCBI Taxonomy" id="652788"/>
    <lineage>
        <taxon>Bacteria</taxon>
        <taxon>Pseudomonadati</taxon>
        <taxon>Bacteroidota</taxon>
        <taxon>Sphingobacteriia</taxon>
        <taxon>Sphingobacteriales</taxon>
        <taxon>Sphingobacteriaceae</taxon>
        <taxon>Mucilaginibacter</taxon>
    </lineage>
</organism>
<dbReference type="Proteomes" id="UP000317010">
    <property type="component" value="Unassembled WGS sequence"/>
</dbReference>
<dbReference type="RefSeq" id="WP_144914751.1">
    <property type="nucleotide sequence ID" value="NZ_VLLI01000011.1"/>
</dbReference>
<gene>
    <name evidence="1" type="ORF">JN11_03637</name>
</gene>
<dbReference type="EMBL" id="VLLI01000011">
    <property type="protein sequence ID" value="TWI97177.1"/>
    <property type="molecule type" value="Genomic_DNA"/>
</dbReference>
<proteinExistence type="predicted"/>